<dbReference type="SUPFAM" id="SSF53098">
    <property type="entry name" value="Ribonuclease H-like"/>
    <property type="match status" value="1"/>
</dbReference>
<reference evidence="5 6" key="1">
    <citation type="journal article" date="2016" name="Genome Biol. Evol.">
        <title>Divergent and convergent evolution of fungal pathogenicity.</title>
        <authorList>
            <person name="Shang Y."/>
            <person name="Xiao G."/>
            <person name="Zheng P."/>
            <person name="Cen K."/>
            <person name="Zhan S."/>
            <person name="Wang C."/>
        </authorList>
    </citation>
    <scope>NUCLEOTIDE SEQUENCE [LARGE SCALE GENOMIC DNA]</scope>
    <source>
        <strain evidence="5 6">RCEF 1005</strain>
    </source>
</reference>
<dbReference type="PANTHER" id="PTHR33481">
    <property type="entry name" value="REVERSE TRANSCRIPTASE"/>
    <property type="match status" value="1"/>
</dbReference>
<dbReference type="PANTHER" id="PTHR33481:SF1">
    <property type="entry name" value="ENDONUCLEASE_EXONUCLEASE_PHOSPHATASE DOMAIN-CONTAINING PROTEIN-RELATED"/>
    <property type="match status" value="1"/>
</dbReference>
<keyword evidence="6" id="KW-1185">Reference proteome</keyword>
<protein>
    <submittedName>
        <fullName evidence="5">Ribonuclease H-like protein</fullName>
    </submittedName>
</protein>
<dbReference type="OrthoDB" id="4868883at2759"/>
<comment type="caution">
    <text evidence="5">The sequence shown here is derived from an EMBL/GenBank/DDBJ whole genome shotgun (WGS) entry which is preliminary data.</text>
</comment>
<dbReference type="Proteomes" id="UP000076881">
    <property type="component" value="Unassembled WGS sequence"/>
</dbReference>
<dbReference type="InterPro" id="IPR012337">
    <property type="entry name" value="RNaseH-like_sf"/>
</dbReference>
<dbReference type="Pfam" id="PF00075">
    <property type="entry name" value="RNase_H"/>
    <property type="match status" value="1"/>
</dbReference>
<organism evidence="5 6">
    <name type="scientific">Akanthomyces lecanii RCEF 1005</name>
    <dbReference type="NCBI Taxonomy" id="1081108"/>
    <lineage>
        <taxon>Eukaryota</taxon>
        <taxon>Fungi</taxon>
        <taxon>Dikarya</taxon>
        <taxon>Ascomycota</taxon>
        <taxon>Pezizomycotina</taxon>
        <taxon>Sordariomycetes</taxon>
        <taxon>Hypocreomycetidae</taxon>
        <taxon>Hypocreales</taxon>
        <taxon>Cordycipitaceae</taxon>
        <taxon>Akanthomyces</taxon>
        <taxon>Cordyceps confragosa</taxon>
    </lineage>
</organism>
<accession>A0A167QPX3</accession>
<dbReference type="GO" id="GO:0003676">
    <property type="term" value="F:nucleic acid binding"/>
    <property type="evidence" value="ECO:0007669"/>
    <property type="project" value="InterPro"/>
</dbReference>
<dbReference type="Gene3D" id="3.30.420.10">
    <property type="entry name" value="Ribonuclease H-like superfamily/Ribonuclease H"/>
    <property type="match status" value="1"/>
</dbReference>
<dbReference type="PROSITE" id="PS50878">
    <property type="entry name" value="RT_POL"/>
    <property type="match status" value="1"/>
</dbReference>
<dbReference type="PROSITE" id="PS50879">
    <property type="entry name" value="RNASE_H_1"/>
    <property type="match status" value="1"/>
</dbReference>
<sequence>MDVEGAFDAILRNRLILQLRKQGWPDFLIRWLAMFLAHRLASVRFEDATAEALELLCGIPQGSPLSPILYLLATAALYMLPGATQRYGYADDTAMLFVGDTLGETTTQANAAIAAMEEWGRREGFAFDVKKTEALRWLGIWFDARLNFTVHITKWAQNAKSIIYHLRSMSNTIRGISAAAARKAVLAVVMPTLFYGVDVWYPGSERVLKGNLGIIQKTLTAACRMILPSWKTTPKTTLWKEAGIPPAEVLLEQLAMRNANRWARLDVNHPLVHRIMQQEHEIQHATHPDEATTRRTAIKSIRLFRNATLAPAVERPRLIPKRFSSAIWTEDKERRPTKERQAKRIRKWSKTQVGLVVYSDGSKTEQDKAGFGYAVYRQQQLIAQGCGQIGKGEVFDAEINGAVEGLRAALTHQRPTEGITVCIDNTSVIDCIGTTAPPSSQMAFRQFQKTGDAHPGMIRVRWCPGHTGIEGNELADQLAKEGAKMPAGDSLPTVSYCKRHMRNLLPTAF</sequence>
<comment type="subcellular location">
    <subcellularLocation>
        <location evidence="1">Mitochondrion</location>
    </subcellularLocation>
</comment>
<evidence type="ECO:0000313" key="6">
    <source>
        <dbReference type="Proteomes" id="UP000076881"/>
    </source>
</evidence>
<proteinExistence type="predicted"/>
<evidence type="ECO:0000256" key="1">
    <source>
        <dbReference type="ARBA" id="ARBA00004173"/>
    </source>
</evidence>
<evidence type="ECO:0000256" key="2">
    <source>
        <dbReference type="ARBA" id="ARBA00023128"/>
    </source>
</evidence>
<evidence type="ECO:0000259" key="3">
    <source>
        <dbReference type="PROSITE" id="PS50878"/>
    </source>
</evidence>
<dbReference type="SUPFAM" id="SSF56672">
    <property type="entry name" value="DNA/RNA polymerases"/>
    <property type="match status" value="1"/>
</dbReference>
<dbReference type="GO" id="GO:0005739">
    <property type="term" value="C:mitochondrion"/>
    <property type="evidence" value="ECO:0007669"/>
    <property type="project" value="UniProtKB-SubCell"/>
</dbReference>
<dbReference type="AlphaFoldDB" id="A0A167QPX3"/>
<dbReference type="InterPro" id="IPR000477">
    <property type="entry name" value="RT_dom"/>
</dbReference>
<dbReference type="EMBL" id="AZHF01000029">
    <property type="protein sequence ID" value="OAA57840.1"/>
    <property type="molecule type" value="Genomic_DNA"/>
</dbReference>
<dbReference type="InterPro" id="IPR036397">
    <property type="entry name" value="RNaseH_sf"/>
</dbReference>
<dbReference type="GO" id="GO:0004523">
    <property type="term" value="F:RNA-DNA hybrid ribonuclease activity"/>
    <property type="evidence" value="ECO:0007669"/>
    <property type="project" value="InterPro"/>
</dbReference>
<evidence type="ECO:0000259" key="4">
    <source>
        <dbReference type="PROSITE" id="PS50879"/>
    </source>
</evidence>
<dbReference type="CDD" id="cd09276">
    <property type="entry name" value="Rnase_HI_RT_non_LTR"/>
    <property type="match status" value="1"/>
</dbReference>
<evidence type="ECO:0000313" key="5">
    <source>
        <dbReference type="EMBL" id="OAA57840.1"/>
    </source>
</evidence>
<dbReference type="InterPro" id="IPR043502">
    <property type="entry name" value="DNA/RNA_pol_sf"/>
</dbReference>
<dbReference type="Pfam" id="PF00078">
    <property type="entry name" value="RVT_1"/>
    <property type="match status" value="1"/>
</dbReference>
<feature type="domain" description="RNase H type-1" evidence="4">
    <location>
        <begin position="351"/>
        <end position="484"/>
    </location>
</feature>
<dbReference type="InterPro" id="IPR002156">
    <property type="entry name" value="RNaseH_domain"/>
</dbReference>
<keyword evidence="2" id="KW-0496">Mitochondrion</keyword>
<gene>
    <name evidence="5" type="ORF">LEL_10912</name>
</gene>
<feature type="domain" description="Reverse transcriptase" evidence="3">
    <location>
        <begin position="1"/>
        <end position="146"/>
    </location>
</feature>
<name>A0A167QPX3_CORDF</name>